<reference evidence="2" key="1">
    <citation type="submission" date="2020-01" db="EMBL/GenBank/DDBJ databases">
        <authorList>
            <consortium name="DOE Joint Genome Institute"/>
            <person name="Haridas S."/>
            <person name="Albert R."/>
            <person name="Binder M."/>
            <person name="Bloem J."/>
            <person name="Labutti K."/>
            <person name="Salamov A."/>
            <person name="Andreopoulos B."/>
            <person name="Baker S.E."/>
            <person name="Barry K."/>
            <person name="Bills G."/>
            <person name="Bluhm B.H."/>
            <person name="Cannon C."/>
            <person name="Castanera R."/>
            <person name="Culley D.E."/>
            <person name="Daum C."/>
            <person name="Ezra D."/>
            <person name="Gonzalez J.B."/>
            <person name="Henrissat B."/>
            <person name="Kuo A."/>
            <person name="Liang C."/>
            <person name="Lipzen A."/>
            <person name="Lutzoni F."/>
            <person name="Magnuson J."/>
            <person name="Mondo S."/>
            <person name="Nolan M."/>
            <person name="Ohm R."/>
            <person name="Pangilinan J."/>
            <person name="Park H.-J."/>
            <person name="Ramirez L."/>
            <person name="Alfaro M."/>
            <person name="Sun H."/>
            <person name="Tritt A."/>
            <person name="Yoshinaga Y."/>
            <person name="Zwiers L.-H."/>
            <person name="Turgeon B.G."/>
            <person name="Goodwin S.B."/>
            <person name="Spatafora J.W."/>
            <person name="Crous P.W."/>
            <person name="Grigoriev I.V."/>
        </authorList>
    </citation>
    <scope>NUCLEOTIDE SEQUENCE</scope>
    <source>
        <strain evidence="2">IPT5</strain>
    </source>
</reference>
<sequence length="90" mass="10347">MHPSPQPIPRQAPAIHHPSRPKPQWQRLSSHVTLVPASQPLPPVPRKHTLAKKKPRKLDLLLTLYPRIMSPPRLTKRKNKVCPHTQPYTT</sequence>
<accession>A0A6A7ASE6</accession>
<proteinExistence type="predicted"/>
<protein>
    <submittedName>
        <fullName evidence="2">Uncharacterized protein</fullName>
    </submittedName>
</protein>
<feature type="region of interest" description="Disordered" evidence="1">
    <location>
        <begin position="1"/>
        <end position="28"/>
    </location>
</feature>
<feature type="region of interest" description="Disordered" evidence="1">
    <location>
        <begin position="71"/>
        <end position="90"/>
    </location>
</feature>
<organism evidence="2 3">
    <name type="scientific">Plenodomus tracheiphilus IPT5</name>
    <dbReference type="NCBI Taxonomy" id="1408161"/>
    <lineage>
        <taxon>Eukaryota</taxon>
        <taxon>Fungi</taxon>
        <taxon>Dikarya</taxon>
        <taxon>Ascomycota</taxon>
        <taxon>Pezizomycotina</taxon>
        <taxon>Dothideomycetes</taxon>
        <taxon>Pleosporomycetidae</taxon>
        <taxon>Pleosporales</taxon>
        <taxon>Pleosporineae</taxon>
        <taxon>Leptosphaeriaceae</taxon>
        <taxon>Plenodomus</taxon>
    </lineage>
</organism>
<evidence type="ECO:0000256" key="1">
    <source>
        <dbReference type="SAM" id="MobiDB-lite"/>
    </source>
</evidence>
<dbReference type="EMBL" id="MU006337">
    <property type="protein sequence ID" value="KAF2846171.1"/>
    <property type="molecule type" value="Genomic_DNA"/>
</dbReference>
<name>A0A6A7ASE6_9PLEO</name>
<gene>
    <name evidence="2" type="ORF">T440DRAFT_246334</name>
</gene>
<keyword evidence="3" id="KW-1185">Reference proteome</keyword>
<dbReference type="Proteomes" id="UP000799423">
    <property type="component" value="Unassembled WGS sequence"/>
</dbReference>
<dbReference type="AlphaFoldDB" id="A0A6A7ASE6"/>
<evidence type="ECO:0000313" key="3">
    <source>
        <dbReference type="Proteomes" id="UP000799423"/>
    </source>
</evidence>
<evidence type="ECO:0000313" key="2">
    <source>
        <dbReference type="EMBL" id="KAF2846171.1"/>
    </source>
</evidence>
<feature type="compositionally biased region" description="Pro residues" evidence="1">
    <location>
        <begin position="1"/>
        <end position="10"/>
    </location>
</feature>